<evidence type="ECO:0000256" key="1">
    <source>
        <dbReference type="SAM" id="MobiDB-lite"/>
    </source>
</evidence>
<reference evidence="2" key="2">
    <citation type="submission" date="2015-11" db="EMBL/GenBank/DDBJ databases">
        <authorList>
            <person name="Zhang Y."/>
            <person name="Guo Z."/>
        </authorList>
    </citation>
    <scope>NUCLEOTIDE SEQUENCE</scope>
</reference>
<dbReference type="AlphaFoldDB" id="A0A068YC47"/>
<dbReference type="EMBL" id="LN902842">
    <property type="protein sequence ID" value="CDS42365.1"/>
    <property type="molecule type" value="Genomic_DNA"/>
</dbReference>
<evidence type="ECO:0000313" key="3">
    <source>
        <dbReference type="Proteomes" id="UP000017246"/>
    </source>
</evidence>
<accession>A0A068YC47</accession>
<keyword evidence="3" id="KW-1185">Reference proteome</keyword>
<name>A0A068YC47_ECHMU</name>
<reference evidence="2" key="1">
    <citation type="journal article" date="2013" name="Nature">
        <title>The genomes of four tapeworm species reveal adaptations to parasitism.</title>
        <authorList>
            <person name="Tsai I.J."/>
            <person name="Zarowiecki M."/>
            <person name="Holroyd N."/>
            <person name="Garciarrubio A."/>
            <person name="Sanchez-Flores A."/>
            <person name="Brooks K.L."/>
            <person name="Tracey A."/>
            <person name="Bobes R.J."/>
            <person name="Fragoso G."/>
            <person name="Sciutto E."/>
            <person name="Aslett M."/>
            <person name="Beasley H."/>
            <person name="Bennett H.M."/>
            <person name="Cai J."/>
            <person name="Camicia F."/>
            <person name="Clark R."/>
            <person name="Cucher M."/>
            <person name="De Silva N."/>
            <person name="Day T.A."/>
            <person name="Deplazes P."/>
            <person name="Estrada K."/>
            <person name="Fernandez C."/>
            <person name="Holland P.W."/>
            <person name="Hou J."/>
            <person name="Hu S."/>
            <person name="Huckvale T."/>
            <person name="Hung S.S."/>
            <person name="Kamenetzky L."/>
            <person name="Keane J.A."/>
            <person name="Kiss F."/>
            <person name="Koziol U."/>
            <person name="Lambert O."/>
            <person name="Liu K."/>
            <person name="Luo X."/>
            <person name="Luo Y."/>
            <person name="Macchiaroli N."/>
            <person name="Nichol S."/>
            <person name="Paps J."/>
            <person name="Parkinson J."/>
            <person name="Pouchkina-Stantcheva N."/>
            <person name="Riddiford N."/>
            <person name="Rosenzvit M."/>
            <person name="Salinas G."/>
            <person name="Wasmuth J.D."/>
            <person name="Zamanian M."/>
            <person name="Zheng Y."/>
            <person name="Cai X."/>
            <person name="Soberon X."/>
            <person name="Olson P.D."/>
            <person name="Laclette J.P."/>
            <person name="Brehm K."/>
            <person name="Berriman M."/>
            <person name="Garciarrubio A."/>
            <person name="Bobes R.J."/>
            <person name="Fragoso G."/>
            <person name="Sanchez-Flores A."/>
            <person name="Estrada K."/>
            <person name="Cevallos M.A."/>
            <person name="Morett E."/>
            <person name="Gonzalez V."/>
            <person name="Portillo T."/>
            <person name="Ochoa-Leyva A."/>
            <person name="Jose M.V."/>
            <person name="Sciutto E."/>
            <person name="Landa A."/>
            <person name="Jimenez L."/>
            <person name="Valdes V."/>
            <person name="Carrero J.C."/>
            <person name="Larralde C."/>
            <person name="Morales-Montor J."/>
            <person name="Limon-Lason J."/>
            <person name="Soberon X."/>
            <person name="Laclette J.P."/>
        </authorList>
    </citation>
    <scope>NUCLEOTIDE SEQUENCE [LARGE SCALE GENOMIC DNA]</scope>
</reference>
<protein>
    <submittedName>
        <fullName evidence="2">Expressed protein</fullName>
    </submittedName>
</protein>
<feature type="compositionally biased region" description="Basic and acidic residues" evidence="1">
    <location>
        <begin position="31"/>
        <end position="47"/>
    </location>
</feature>
<dbReference type="Proteomes" id="UP000017246">
    <property type="component" value="Unassembled WGS sequence"/>
</dbReference>
<sequence>MQKYEYLIKYIMTEQSTCAYIIHVEDEEAHKRSRIDEHVQQRREGKTGKGSGGGETSLGVGGKVLAKVTAKTNFKSSIYL</sequence>
<proteinExistence type="predicted"/>
<organism evidence="2 3">
    <name type="scientific">Echinococcus multilocularis</name>
    <name type="common">Fox tapeworm</name>
    <dbReference type="NCBI Taxonomy" id="6211"/>
    <lineage>
        <taxon>Eukaryota</taxon>
        <taxon>Metazoa</taxon>
        <taxon>Spiralia</taxon>
        <taxon>Lophotrochozoa</taxon>
        <taxon>Platyhelminthes</taxon>
        <taxon>Cestoda</taxon>
        <taxon>Eucestoda</taxon>
        <taxon>Cyclophyllidea</taxon>
        <taxon>Taeniidae</taxon>
        <taxon>Echinococcus</taxon>
    </lineage>
</organism>
<gene>
    <name evidence="2" type="ORF">EmuJ_001007000</name>
</gene>
<evidence type="ECO:0000313" key="2">
    <source>
        <dbReference type="EMBL" id="CDS42365.1"/>
    </source>
</evidence>
<feature type="region of interest" description="Disordered" evidence="1">
    <location>
        <begin position="31"/>
        <end position="57"/>
    </location>
</feature>
<feature type="compositionally biased region" description="Gly residues" evidence="1">
    <location>
        <begin position="48"/>
        <end position="57"/>
    </location>
</feature>